<dbReference type="EMBL" id="RWGX01000006">
    <property type="protein sequence ID" value="RVU86815.1"/>
    <property type="molecule type" value="Genomic_DNA"/>
</dbReference>
<accession>A0AA94JM39</accession>
<evidence type="ECO:0000313" key="1">
    <source>
        <dbReference type="EMBL" id="RVU86815.1"/>
    </source>
</evidence>
<evidence type="ECO:0008006" key="2">
    <source>
        <dbReference type="Google" id="ProtNLM"/>
    </source>
</evidence>
<dbReference type="PROSITE" id="PS51257">
    <property type="entry name" value="PROKAR_LIPOPROTEIN"/>
    <property type="match status" value="1"/>
</dbReference>
<reference evidence="1" key="1">
    <citation type="submission" date="2018-12" db="EMBL/GenBank/DDBJ databases">
        <title>Draft genome sequence of Flaovobacterium columnare BGFS27 isolated from channel catfish in Alabama.</title>
        <authorList>
            <person name="Cai W."/>
            <person name="Arias C."/>
        </authorList>
    </citation>
    <scope>NUCLEOTIDE SEQUENCE [LARGE SCALE GENOMIC DNA]</scope>
    <source>
        <strain evidence="1">BGFS27</strain>
    </source>
</reference>
<protein>
    <recommendedName>
        <fullName evidence="2">Lipoprotein</fullName>
    </recommendedName>
</protein>
<comment type="caution">
    <text evidence="1">The sequence shown here is derived from an EMBL/GenBank/DDBJ whole genome shotgun (WGS) entry which is preliminary data.</text>
</comment>
<dbReference type="RefSeq" id="WP_127822471.1">
    <property type="nucleotide sequence ID" value="NZ_RWGX02000013.1"/>
</dbReference>
<gene>
    <name evidence="1" type="ORF">EJB19_14785</name>
</gene>
<dbReference type="AlphaFoldDB" id="A0AA94JM39"/>
<proteinExistence type="predicted"/>
<organism evidence="1">
    <name type="scientific">Flavobacterium columnare</name>
    <dbReference type="NCBI Taxonomy" id="996"/>
    <lineage>
        <taxon>Bacteria</taxon>
        <taxon>Pseudomonadati</taxon>
        <taxon>Bacteroidota</taxon>
        <taxon>Flavobacteriia</taxon>
        <taxon>Flavobacteriales</taxon>
        <taxon>Flavobacteriaceae</taxon>
        <taxon>Flavobacterium</taxon>
    </lineage>
</organism>
<name>A0AA94JM39_9FLAO</name>
<sequence length="232" mass="26297">MKQTIFSISMLCFLLGSCKNDKPIAEVTKPQPKVAKENPNPPQIQNDIQEYIPEGFEIQYECDGDLNQDGLKDYAYVLRNIEDDTMARKTLVFLGDKEKGRQLFQQSELVFPVEYSDEGYKIYDSETISIEENQLMMELSGLGPSGTTTIIFQFENGGLFLKSMESFHAGAGGQTIANYEVMTGKIEMTQVNTMKEDMPSETEVKNFAPLKLAFEKVNPMELFDQQILKFGF</sequence>